<dbReference type="InterPro" id="IPR052471">
    <property type="entry name" value="PBI_I9"/>
</dbReference>
<evidence type="ECO:0000313" key="2">
    <source>
        <dbReference type="EMBL" id="CEH19434.1"/>
    </source>
</evidence>
<dbReference type="AlphaFoldDB" id="A0A0N7LBH9"/>
<proteinExistence type="inferred from homology"/>
<protein>
    <submittedName>
        <fullName evidence="2">Proteinase inhibitor, propeptide</fullName>
    </submittedName>
</protein>
<evidence type="ECO:0000256" key="1">
    <source>
        <dbReference type="ARBA" id="ARBA00038069"/>
    </source>
</evidence>
<accession>A0A0N7LBH9</accession>
<dbReference type="GO" id="GO:0004866">
    <property type="term" value="F:endopeptidase inhibitor activity"/>
    <property type="evidence" value="ECO:0007669"/>
    <property type="project" value="TreeGrafter"/>
</dbReference>
<reference evidence="2 3" key="1">
    <citation type="submission" date="2014-09" db="EMBL/GenBank/DDBJ databases">
        <authorList>
            <person name="Magalhaes I.L.F."/>
            <person name="Oliveira U."/>
            <person name="Santos F.R."/>
            <person name="Vidigal T.H.D.A."/>
            <person name="Brescovit A.D."/>
            <person name="Santos A.J."/>
        </authorList>
    </citation>
    <scope>NUCLEOTIDE SEQUENCE [LARGE SCALE GENOMIC DNA]</scope>
</reference>
<dbReference type="OrthoDB" id="5518345at2759"/>
<dbReference type="EMBL" id="CCYA01000389">
    <property type="protein sequence ID" value="CEH19434.1"/>
    <property type="molecule type" value="Genomic_DNA"/>
</dbReference>
<dbReference type="PANTHER" id="PTHR28288">
    <property type="entry name" value="PROTEASE B INHIBITOR 2"/>
    <property type="match status" value="1"/>
</dbReference>
<keyword evidence="3" id="KW-1185">Reference proteome</keyword>
<sequence length="141" mass="15574">MSIRFQIPKTITRYLDITKKRCKSVKTTIISRLPKRPTSTAPSATAQPTINETNRTATASNEMKPYIVIYKQGAPDSEIDAEIARVQKAGGKLKQRYDSPIMRGFAAVMPENFAQGLTTKSLAGGDAQIEYVEPDSEVHTQ</sequence>
<dbReference type="SUPFAM" id="SSF54897">
    <property type="entry name" value="Protease propeptides/inhibitors"/>
    <property type="match status" value="1"/>
</dbReference>
<organism evidence="2 3">
    <name type="scientific">Ceraceosorus bombacis</name>
    <dbReference type="NCBI Taxonomy" id="401625"/>
    <lineage>
        <taxon>Eukaryota</taxon>
        <taxon>Fungi</taxon>
        <taxon>Dikarya</taxon>
        <taxon>Basidiomycota</taxon>
        <taxon>Ustilaginomycotina</taxon>
        <taxon>Exobasidiomycetes</taxon>
        <taxon>Ceraceosorales</taxon>
        <taxon>Ceraceosoraceae</taxon>
        <taxon>Ceraceosorus</taxon>
    </lineage>
</organism>
<dbReference type="GO" id="GO:0042144">
    <property type="term" value="P:vacuole fusion, non-autophagic"/>
    <property type="evidence" value="ECO:0007669"/>
    <property type="project" value="TreeGrafter"/>
</dbReference>
<dbReference type="PANTHER" id="PTHR28288:SF2">
    <property type="entry name" value="PROTEASE B INHIBITOR 2"/>
    <property type="match status" value="1"/>
</dbReference>
<dbReference type="FunFam" id="3.30.70.80:FF:000005">
    <property type="entry name" value="Proteinase inhibitor I2B"/>
    <property type="match status" value="1"/>
</dbReference>
<dbReference type="InterPro" id="IPR037045">
    <property type="entry name" value="S8pro/Inhibitor_I9_sf"/>
</dbReference>
<name>A0A0N7LBH9_9BASI</name>
<comment type="similarity">
    <text evidence="1">Belongs to the protease inhibitor I9 family.</text>
</comment>
<evidence type="ECO:0000313" key="3">
    <source>
        <dbReference type="Proteomes" id="UP000054845"/>
    </source>
</evidence>
<dbReference type="Gene3D" id="3.30.70.80">
    <property type="entry name" value="Peptidase S8 propeptide/proteinase inhibitor I9"/>
    <property type="match status" value="1"/>
</dbReference>
<dbReference type="Proteomes" id="UP000054845">
    <property type="component" value="Unassembled WGS sequence"/>
</dbReference>